<evidence type="ECO:0000259" key="4">
    <source>
        <dbReference type="PROSITE" id="PS50109"/>
    </source>
</evidence>
<dbReference type="InterPro" id="IPR000014">
    <property type="entry name" value="PAS"/>
</dbReference>
<evidence type="ECO:0000259" key="5">
    <source>
        <dbReference type="PROSITE" id="PS50112"/>
    </source>
</evidence>
<dbReference type="InterPro" id="IPR005467">
    <property type="entry name" value="His_kinase_dom"/>
</dbReference>
<dbReference type="SMART" id="SM00388">
    <property type="entry name" value="HisKA"/>
    <property type="match status" value="1"/>
</dbReference>
<dbReference type="InterPro" id="IPR003594">
    <property type="entry name" value="HATPase_dom"/>
</dbReference>
<name>A0A418YGQ5_9GAMM</name>
<dbReference type="SMART" id="SM00387">
    <property type="entry name" value="HATPase_c"/>
    <property type="match status" value="1"/>
</dbReference>
<dbReference type="OrthoDB" id="9776727at2"/>
<evidence type="ECO:0000256" key="2">
    <source>
        <dbReference type="ARBA" id="ARBA00012438"/>
    </source>
</evidence>
<dbReference type="Proteomes" id="UP000283255">
    <property type="component" value="Unassembled WGS sequence"/>
</dbReference>
<dbReference type="CDD" id="cd00075">
    <property type="entry name" value="HATPase"/>
    <property type="match status" value="1"/>
</dbReference>
<dbReference type="EMBL" id="QZCH01000005">
    <property type="protein sequence ID" value="RJG49020.1"/>
    <property type="molecule type" value="Genomic_DNA"/>
</dbReference>
<dbReference type="Gene3D" id="3.30.565.10">
    <property type="entry name" value="Histidine kinase-like ATPase, C-terminal domain"/>
    <property type="match status" value="1"/>
</dbReference>
<protein>
    <recommendedName>
        <fullName evidence="2">histidine kinase</fullName>
        <ecNumber evidence="2">2.7.13.3</ecNumber>
    </recommendedName>
</protein>
<dbReference type="Gene3D" id="1.10.287.130">
    <property type="match status" value="1"/>
</dbReference>
<dbReference type="SUPFAM" id="SSF47384">
    <property type="entry name" value="Homodimeric domain of signal transducing histidine kinase"/>
    <property type="match status" value="1"/>
</dbReference>
<proteinExistence type="predicted"/>
<evidence type="ECO:0000313" key="7">
    <source>
        <dbReference type="Proteomes" id="UP000283255"/>
    </source>
</evidence>
<dbReference type="AlphaFoldDB" id="A0A418YGQ5"/>
<keyword evidence="7" id="KW-1185">Reference proteome</keyword>
<dbReference type="Pfam" id="PF13188">
    <property type="entry name" value="PAS_8"/>
    <property type="match status" value="1"/>
</dbReference>
<dbReference type="PANTHER" id="PTHR43065">
    <property type="entry name" value="SENSOR HISTIDINE KINASE"/>
    <property type="match status" value="1"/>
</dbReference>
<dbReference type="InterPro" id="IPR036097">
    <property type="entry name" value="HisK_dim/P_sf"/>
</dbReference>
<comment type="catalytic activity">
    <reaction evidence="1">
        <text>ATP + protein L-histidine = ADP + protein N-phospho-L-histidine.</text>
        <dbReference type="EC" id="2.7.13.3"/>
    </reaction>
</comment>
<dbReference type="PROSITE" id="PS50112">
    <property type="entry name" value="PAS"/>
    <property type="match status" value="1"/>
</dbReference>
<reference evidence="6 7" key="1">
    <citation type="submission" date="2018-09" db="EMBL/GenBank/DDBJ databases">
        <authorList>
            <person name="Wang F."/>
        </authorList>
    </citation>
    <scope>NUCLEOTIDE SEQUENCE [LARGE SCALE GENOMIC DNA]</scope>
    <source>
        <strain evidence="6 7">PLHSC7-2</strain>
    </source>
</reference>
<dbReference type="Pfam" id="PF00512">
    <property type="entry name" value="HisKA"/>
    <property type="match status" value="1"/>
</dbReference>
<dbReference type="PROSITE" id="PS50109">
    <property type="entry name" value="HIS_KIN"/>
    <property type="match status" value="1"/>
</dbReference>
<reference evidence="6 7" key="2">
    <citation type="submission" date="2019-01" db="EMBL/GenBank/DDBJ databases">
        <title>Motilimonas pumilus sp. nov., isolated from the gut of sea cucumber (Apostichopus japonicus).</title>
        <authorList>
            <person name="Wang F.-Q."/>
            <person name="Ren L.-H."/>
            <person name="Lin Y.-W."/>
            <person name="Sun G.-H."/>
            <person name="Du Z.-J."/>
            <person name="Zhao J.-X."/>
            <person name="Liu X.-J."/>
            <person name="Liu L.-J."/>
        </authorList>
    </citation>
    <scope>NUCLEOTIDE SEQUENCE [LARGE SCALE GENOMIC DNA]</scope>
    <source>
        <strain evidence="6 7">PLHSC7-2</strain>
    </source>
</reference>
<comment type="caution">
    <text evidence="6">The sequence shown here is derived from an EMBL/GenBank/DDBJ whole genome shotgun (WGS) entry which is preliminary data.</text>
</comment>
<dbReference type="InterPro" id="IPR035965">
    <property type="entry name" value="PAS-like_dom_sf"/>
</dbReference>
<dbReference type="SMART" id="SM00091">
    <property type="entry name" value="PAS"/>
    <property type="match status" value="1"/>
</dbReference>
<gene>
    <name evidence="6" type="ORF">D1Z90_06535</name>
</gene>
<dbReference type="Pfam" id="PF02518">
    <property type="entry name" value="HATPase_c"/>
    <property type="match status" value="1"/>
</dbReference>
<accession>A0A418YGQ5</accession>
<keyword evidence="3" id="KW-0597">Phosphoprotein</keyword>
<dbReference type="SUPFAM" id="SSF55785">
    <property type="entry name" value="PYP-like sensor domain (PAS domain)"/>
    <property type="match status" value="1"/>
</dbReference>
<dbReference type="SUPFAM" id="SSF55874">
    <property type="entry name" value="ATPase domain of HSP90 chaperone/DNA topoisomerase II/histidine kinase"/>
    <property type="match status" value="1"/>
</dbReference>
<feature type="domain" description="PAS" evidence="5">
    <location>
        <begin position="20"/>
        <end position="56"/>
    </location>
</feature>
<dbReference type="InterPro" id="IPR003661">
    <property type="entry name" value="HisK_dim/P_dom"/>
</dbReference>
<dbReference type="PANTHER" id="PTHR43065:SF29">
    <property type="entry name" value="SENSOR PROTEIN KINASE FLES"/>
    <property type="match status" value="1"/>
</dbReference>
<dbReference type="Gene3D" id="3.30.450.20">
    <property type="entry name" value="PAS domain"/>
    <property type="match status" value="1"/>
</dbReference>
<dbReference type="PRINTS" id="PR00344">
    <property type="entry name" value="BCTRLSENSOR"/>
</dbReference>
<evidence type="ECO:0000256" key="1">
    <source>
        <dbReference type="ARBA" id="ARBA00000085"/>
    </source>
</evidence>
<dbReference type="RefSeq" id="WP_119909951.1">
    <property type="nucleotide sequence ID" value="NZ_QZCH01000005.1"/>
</dbReference>
<dbReference type="EC" id="2.7.13.3" evidence="2"/>
<dbReference type="InterPro" id="IPR004358">
    <property type="entry name" value="Sig_transdc_His_kin-like_C"/>
</dbReference>
<dbReference type="GO" id="GO:0000155">
    <property type="term" value="F:phosphorelay sensor kinase activity"/>
    <property type="evidence" value="ECO:0007669"/>
    <property type="project" value="InterPro"/>
</dbReference>
<sequence length="355" mass="38010">MSQLLQQESYAGELDALRAQHRSYSHVFDMLPSGIILLDNNGVVTQANPVAIELLGEPLLGELWFNVIRRAFAPQADDGHEVSLVNGKRIQLSISPLEGFSGQLISLTDLTQTRELQDKISHMKRLSALGNMIASLAHQVRTPLSAAMLYAANLGNRSLPESSRGSFQQKLMGRLQDLETQVTDMLLFARSGEKQVVAEVSLQSLLQEVKQGCDAMMFKAQSELSISLPDPDLLLLANKNALASAIGNLIDNALQATGKGAKIQLSAQYLKGDQVSISVLDNGPGIDEENIQKITQPFFTTKSQGTGLGLAVVQSVAKSHEGRLEVTSAVGQGSCFSMILPLHSVAASPAQAVGG</sequence>
<dbReference type="CDD" id="cd00082">
    <property type="entry name" value="HisKA"/>
    <property type="match status" value="1"/>
</dbReference>
<feature type="domain" description="Histidine kinase" evidence="4">
    <location>
        <begin position="135"/>
        <end position="344"/>
    </location>
</feature>
<evidence type="ECO:0000256" key="3">
    <source>
        <dbReference type="ARBA" id="ARBA00022553"/>
    </source>
</evidence>
<organism evidence="6 7">
    <name type="scientific">Motilimonas pumila</name>
    <dbReference type="NCBI Taxonomy" id="2303987"/>
    <lineage>
        <taxon>Bacteria</taxon>
        <taxon>Pseudomonadati</taxon>
        <taxon>Pseudomonadota</taxon>
        <taxon>Gammaproteobacteria</taxon>
        <taxon>Alteromonadales</taxon>
        <taxon>Alteromonadales genera incertae sedis</taxon>
        <taxon>Motilimonas</taxon>
    </lineage>
</organism>
<evidence type="ECO:0000313" key="6">
    <source>
        <dbReference type="EMBL" id="RJG49020.1"/>
    </source>
</evidence>
<dbReference type="InterPro" id="IPR036890">
    <property type="entry name" value="HATPase_C_sf"/>
</dbReference>